<keyword evidence="3" id="KW-1185">Reference proteome</keyword>
<gene>
    <name evidence="2" type="ORF">RRG08_041277</name>
</gene>
<sequence>MWSNTLSVVNVQLLAAICFVRLDGQLTNISTVIVNTTTTTSPVPTIVKPGASSATSVLTPNPKRGLLWGPSYPRLSSNDRMFRYLKVALKSLPGHVLVSWDVENQYVRSKSIIYSLLTEYVLDGDCQGTQNPDKQVIPLANQVRSYELSNARSWSSLAITIRGEDTSNNKVDHLTKTIVTHETSKFLASVIRFFASK</sequence>
<comment type="caution">
    <text evidence="2">The sequence shown here is derived from an EMBL/GenBank/DDBJ whole genome shotgun (WGS) entry which is preliminary data.</text>
</comment>
<evidence type="ECO:0000256" key="1">
    <source>
        <dbReference type="SAM" id="SignalP"/>
    </source>
</evidence>
<dbReference type="Proteomes" id="UP001283361">
    <property type="component" value="Unassembled WGS sequence"/>
</dbReference>
<dbReference type="EMBL" id="JAWDGP010005893">
    <property type="protein sequence ID" value="KAK3750247.1"/>
    <property type="molecule type" value="Genomic_DNA"/>
</dbReference>
<feature type="signal peptide" evidence="1">
    <location>
        <begin position="1"/>
        <end position="24"/>
    </location>
</feature>
<keyword evidence="1" id="KW-0732">Signal</keyword>
<organism evidence="2 3">
    <name type="scientific">Elysia crispata</name>
    <name type="common">lettuce slug</name>
    <dbReference type="NCBI Taxonomy" id="231223"/>
    <lineage>
        <taxon>Eukaryota</taxon>
        <taxon>Metazoa</taxon>
        <taxon>Spiralia</taxon>
        <taxon>Lophotrochozoa</taxon>
        <taxon>Mollusca</taxon>
        <taxon>Gastropoda</taxon>
        <taxon>Heterobranchia</taxon>
        <taxon>Euthyneura</taxon>
        <taxon>Panpulmonata</taxon>
        <taxon>Sacoglossa</taxon>
        <taxon>Placobranchoidea</taxon>
        <taxon>Plakobranchidae</taxon>
        <taxon>Elysia</taxon>
    </lineage>
</organism>
<accession>A0AAE0YLX9</accession>
<proteinExistence type="predicted"/>
<dbReference type="AlphaFoldDB" id="A0AAE0YLX9"/>
<feature type="chain" id="PRO_5042093581" evidence="1">
    <location>
        <begin position="25"/>
        <end position="197"/>
    </location>
</feature>
<protein>
    <submittedName>
        <fullName evidence="2">Uncharacterized protein</fullName>
    </submittedName>
</protein>
<reference evidence="2" key="1">
    <citation type="journal article" date="2023" name="G3 (Bethesda)">
        <title>A reference genome for the long-term kleptoplast-retaining sea slug Elysia crispata morphotype clarki.</title>
        <authorList>
            <person name="Eastman K.E."/>
            <person name="Pendleton A.L."/>
            <person name="Shaikh M.A."/>
            <person name="Suttiyut T."/>
            <person name="Ogas R."/>
            <person name="Tomko P."/>
            <person name="Gavelis G."/>
            <person name="Widhalm J.R."/>
            <person name="Wisecaver J.H."/>
        </authorList>
    </citation>
    <scope>NUCLEOTIDE SEQUENCE</scope>
    <source>
        <strain evidence="2">ECLA1</strain>
    </source>
</reference>
<name>A0AAE0YLX9_9GAST</name>
<evidence type="ECO:0000313" key="3">
    <source>
        <dbReference type="Proteomes" id="UP001283361"/>
    </source>
</evidence>
<evidence type="ECO:0000313" key="2">
    <source>
        <dbReference type="EMBL" id="KAK3750247.1"/>
    </source>
</evidence>